<keyword evidence="2" id="KW-1185">Reference proteome</keyword>
<comment type="caution">
    <text evidence="1">The sequence shown here is derived from an EMBL/GenBank/DDBJ whole genome shotgun (WGS) entry which is preliminary data.</text>
</comment>
<dbReference type="Pfam" id="PF20459">
    <property type="entry name" value="DUF6712"/>
    <property type="match status" value="1"/>
</dbReference>
<dbReference type="AlphaFoldDB" id="A0A2V1IK91"/>
<reference evidence="2" key="1">
    <citation type="submission" date="2018-02" db="EMBL/GenBank/DDBJ databases">
        <authorList>
            <person name="Clavel T."/>
            <person name="Strowig T."/>
        </authorList>
    </citation>
    <scope>NUCLEOTIDE SEQUENCE [LARGE SCALE GENOMIC DNA]</scope>
    <source>
        <strain evidence="2">DSM 103720</strain>
    </source>
</reference>
<proteinExistence type="predicted"/>
<evidence type="ECO:0000313" key="2">
    <source>
        <dbReference type="Proteomes" id="UP000244905"/>
    </source>
</evidence>
<dbReference type="RefSeq" id="WP_107033397.1">
    <property type="nucleotide sequence ID" value="NZ_CAPFED010000015.1"/>
</dbReference>
<name>A0A2V1IK91_9BACT</name>
<gene>
    <name evidence="1" type="ORF">C5O23_13260</name>
</gene>
<dbReference type="EMBL" id="PUEC01000047">
    <property type="protein sequence ID" value="PWB00305.1"/>
    <property type="molecule type" value="Genomic_DNA"/>
</dbReference>
<protein>
    <submittedName>
        <fullName evidence="1">Uncharacterized protein</fullName>
    </submittedName>
</protein>
<organism evidence="1 2">
    <name type="scientific">Duncaniella muris</name>
    <dbReference type="NCBI Taxonomy" id="2094150"/>
    <lineage>
        <taxon>Bacteria</taxon>
        <taxon>Pseudomonadati</taxon>
        <taxon>Bacteroidota</taxon>
        <taxon>Bacteroidia</taxon>
        <taxon>Bacteroidales</taxon>
        <taxon>Muribaculaceae</taxon>
        <taxon>Duncaniella</taxon>
    </lineage>
</organism>
<dbReference type="Proteomes" id="UP000244905">
    <property type="component" value="Unassembled WGS sequence"/>
</dbReference>
<dbReference type="GeneID" id="82527286"/>
<evidence type="ECO:0000313" key="1">
    <source>
        <dbReference type="EMBL" id="PWB00305.1"/>
    </source>
</evidence>
<sequence length="269" mass="30543">MKLITSNDELRKYIPNSIREVKGETPLFDKLAPFLERAEQWFCHHFVPAELLDAVAAEAAHIVAVEAYRLAVPQLDLVLTPNGFATVGTQNLSPASKMRVDRLVGGLLSERDKALAQLLHNLPSVKGWPDSPQGRWFGATLFPTLDVVTQQSGESERLWDKYCELRPQLIDLEASLSEEWLSPELMSALRSENLRGDLTEKRSEIVRQVKAQVVGYLRSGSFNSRRLADIVNYIRLNPEFFGEWHQSETAKLFEPPVFRNEKKASGYFF</sequence>
<accession>A0A2V1IK91</accession>
<dbReference type="InterPro" id="IPR046558">
    <property type="entry name" value="DUF6712"/>
</dbReference>